<dbReference type="GO" id="GO:0004852">
    <property type="term" value="F:uroporphyrinogen-III synthase activity"/>
    <property type="evidence" value="ECO:0007669"/>
    <property type="project" value="UniProtKB-UniRule"/>
</dbReference>
<evidence type="ECO:0000313" key="11">
    <source>
        <dbReference type="EMBL" id="TPF74804.1"/>
    </source>
</evidence>
<dbReference type="Gene3D" id="3.40.50.10090">
    <property type="match status" value="2"/>
</dbReference>
<protein>
    <recommendedName>
        <fullName evidence="7 9">Uroporphyrinogen-III synthase</fullName>
        <ecNumber evidence="3 9">4.2.1.75</ecNumber>
    </recommendedName>
</protein>
<dbReference type="GO" id="GO:0006782">
    <property type="term" value="P:protoporphyrinogen IX biosynthetic process"/>
    <property type="evidence" value="ECO:0007669"/>
    <property type="project" value="UniProtKB-UniRule"/>
</dbReference>
<comment type="pathway">
    <text evidence="1 9">Porphyrin-containing compound metabolism; protoporphyrin-IX biosynthesis; coproporphyrinogen-III from 5-aminolevulinate: step 3/4.</text>
</comment>
<name>A0A502BL76_9HYPH</name>
<dbReference type="PANTHER" id="PTHR38042">
    <property type="entry name" value="UROPORPHYRINOGEN-III SYNTHASE, CHLOROPLASTIC"/>
    <property type="match status" value="1"/>
</dbReference>
<evidence type="ECO:0000256" key="3">
    <source>
        <dbReference type="ARBA" id="ARBA00013109"/>
    </source>
</evidence>
<dbReference type="UniPathway" id="UPA00251">
    <property type="reaction ID" value="UER00320"/>
</dbReference>
<comment type="similarity">
    <text evidence="2 9">Belongs to the uroporphyrinogen-III synthase family.</text>
</comment>
<keyword evidence="4 9" id="KW-0456">Lyase</keyword>
<dbReference type="RefSeq" id="WP_140905508.1">
    <property type="nucleotide sequence ID" value="NZ_JBHTMD010000018.1"/>
</dbReference>
<dbReference type="Pfam" id="PF02602">
    <property type="entry name" value="HEM4"/>
    <property type="match status" value="1"/>
</dbReference>
<evidence type="ECO:0000256" key="6">
    <source>
        <dbReference type="ARBA" id="ARBA00037589"/>
    </source>
</evidence>
<dbReference type="GO" id="GO:0006780">
    <property type="term" value="P:uroporphyrinogen III biosynthetic process"/>
    <property type="evidence" value="ECO:0007669"/>
    <property type="project" value="UniProtKB-UniRule"/>
</dbReference>
<sequence length="244" mass="26810">MTKEHKAITRGAVLITRPEQSAHVTAEKLTALGFSPVSLPVNRMIALPFNMLGTAIDALIMTSANALRYVPGEYLAMLKTIPVFAVGEGTTLAAQEAGFKTVIEGGGDAMRLAATIAKQLPNHARLLYLAGQVRQPVFEDKMSEAGFAMDICNVYNVEEIDYSANEIKAALDKGPFVAVLLYSAVAAQIFVEKMQKFNVQFDAETRFFCISERVARQLPKIWQRKALIADHPDESGIFRLFSKL</sequence>
<dbReference type="SUPFAM" id="SSF69618">
    <property type="entry name" value="HemD-like"/>
    <property type="match status" value="1"/>
</dbReference>
<comment type="catalytic activity">
    <reaction evidence="8 9">
        <text>hydroxymethylbilane = uroporphyrinogen III + H2O</text>
        <dbReference type="Rhea" id="RHEA:18965"/>
        <dbReference type="ChEBI" id="CHEBI:15377"/>
        <dbReference type="ChEBI" id="CHEBI:57308"/>
        <dbReference type="ChEBI" id="CHEBI:57845"/>
        <dbReference type="EC" id="4.2.1.75"/>
    </reaction>
</comment>
<comment type="function">
    <text evidence="6 9">Catalyzes cyclization of the linear tetrapyrrole, hydroxymethylbilane, to the macrocyclic uroporphyrinogen III.</text>
</comment>
<evidence type="ECO:0000256" key="5">
    <source>
        <dbReference type="ARBA" id="ARBA00023244"/>
    </source>
</evidence>
<dbReference type="Proteomes" id="UP000315388">
    <property type="component" value="Unassembled WGS sequence"/>
</dbReference>
<evidence type="ECO:0000256" key="1">
    <source>
        <dbReference type="ARBA" id="ARBA00004772"/>
    </source>
</evidence>
<feature type="domain" description="Tetrapyrrole biosynthesis uroporphyrinogen III synthase" evidence="10">
    <location>
        <begin position="25"/>
        <end position="238"/>
    </location>
</feature>
<evidence type="ECO:0000256" key="9">
    <source>
        <dbReference type="RuleBase" id="RU366031"/>
    </source>
</evidence>
<evidence type="ECO:0000256" key="8">
    <source>
        <dbReference type="ARBA" id="ARBA00048617"/>
    </source>
</evidence>
<dbReference type="OrthoDB" id="7163809at2"/>
<evidence type="ECO:0000313" key="12">
    <source>
        <dbReference type="Proteomes" id="UP000315388"/>
    </source>
</evidence>
<dbReference type="NCBIfam" id="NF006621">
    <property type="entry name" value="PRK09189.1"/>
    <property type="match status" value="1"/>
</dbReference>
<evidence type="ECO:0000256" key="2">
    <source>
        <dbReference type="ARBA" id="ARBA00008133"/>
    </source>
</evidence>
<dbReference type="CDD" id="cd06578">
    <property type="entry name" value="HemD"/>
    <property type="match status" value="1"/>
</dbReference>
<gene>
    <name evidence="11" type="ORF">FHY56_12355</name>
</gene>
<evidence type="ECO:0000259" key="10">
    <source>
        <dbReference type="Pfam" id="PF02602"/>
    </source>
</evidence>
<dbReference type="InterPro" id="IPR036108">
    <property type="entry name" value="4pyrrol_syn_uPrphyn_synt_sf"/>
</dbReference>
<comment type="caution">
    <text evidence="11">The sequence shown here is derived from an EMBL/GenBank/DDBJ whole genome shotgun (WGS) entry which is preliminary data.</text>
</comment>
<dbReference type="AlphaFoldDB" id="A0A502BL76"/>
<dbReference type="EMBL" id="VEWJ01000008">
    <property type="protein sequence ID" value="TPF74804.1"/>
    <property type="molecule type" value="Genomic_DNA"/>
</dbReference>
<keyword evidence="5 9" id="KW-0627">Porphyrin biosynthesis</keyword>
<reference evidence="11 12" key="1">
    <citation type="journal article" date="2003" name="Int. J. Syst. Evol. Microbiol.">
        <title>Towards a standardized format for the description of a novel species (of an established genus): Ochrobactrum gallinifaecis sp. nov.</title>
        <authorList>
            <person name="Kampfer P."/>
            <person name="Buczolits S."/>
            <person name="Albrecht A."/>
            <person name="Busse H.J."/>
            <person name="Stackebrandt E."/>
        </authorList>
    </citation>
    <scope>NUCLEOTIDE SEQUENCE [LARGE SCALE GENOMIC DNA]</scope>
    <source>
        <strain evidence="11 12">ISO 196</strain>
    </source>
</reference>
<dbReference type="EC" id="4.2.1.75" evidence="3 9"/>
<dbReference type="InterPro" id="IPR039793">
    <property type="entry name" value="UROS/Hem4"/>
</dbReference>
<proteinExistence type="inferred from homology"/>
<organism evidence="11 12">
    <name type="scientific">Brucella gallinifaecis</name>
    <dbReference type="NCBI Taxonomy" id="215590"/>
    <lineage>
        <taxon>Bacteria</taxon>
        <taxon>Pseudomonadati</taxon>
        <taxon>Pseudomonadota</taxon>
        <taxon>Alphaproteobacteria</taxon>
        <taxon>Hyphomicrobiales</taxon>
        <taxon>Brucellaceae</taxon>
        <taxon>Brucella/Ochrobactrum group</taxon>
        <taxon>Brucella</taxon>
    </lineage>
</organism>
<dbReference type="PANTHER" id="PTHR38042:SF1">
    <property type="entry name" value="UROPORPHYRINOGEN-III SYNTHASE, CHLOROPLASTIC"/>
    <property type="match status" value="1"/>
</dbReference>
<dbReference type="InterPro" id="IPR003754">
    <property type="entry name" value="4pyrrol_synth_uPrphyn_synth"/>
</dbReference>
<keyword evidence="12" id="KW-1185">Reference proteome</keyword>
<evidence type="ECO:0000256" key="4">
    <source>
        <dbReference type="ARBA" id="ARBA00023239"/>
    </source>
</evidence>
<evidence type="ECO:0000256" key="7">
    <source>
        <dbReference type="ARBA" id="ARBA00040167"/>
    </source>
</evidence>
<accession>A0A502BL76</accession>